<dbReference type="PROSITE" id="PS51462">
    <property type="entry name" value="NUDIX"/>
    <property type="match status" value="1"/>
</dbReference>
<comment type="caution">
    <text evidence="7">The sequence shown here is derived from an EMBL/GenBank/DDBJ whole genome shotgun (WGS) entry which is preliminary data.</text>
</comment>
<sequence length="186" mass="20489">MYSDSAWRVLDRSLAFDAGPRLSVWRERVLLPDGREIDDYFQVALPDFVVLVALTADDCAVMLRGYKHGARRPCLTFPGGLLEPGEDPEMAARRELREETGFECGDIASLGSFVVNGNQRCAKAHMFYGTEARLTGAPTETDLEGARRVLLPFDQLALHVGQGGFNLMPHATALGLAVMHRARQTV</sequence>
<dbReference type="PROSITE" id="PS00893">
    <property type="entry name" value="NUDIX_BOX"/>
    <property type="match status" value="1"/>
</dbReference>
<evidence type="ECO:0000313" key="7">
    <source>
        <dbReference type="EMBL" id="MBU8874073.1"/>
    </source>
</evidence>
<dbReference type="CDD" id="cd03424">
    <property type="entry name" value="NUDIX_ADPRase_Nudt5_UGPPase_Nudt14"/>
    <property type="match status" value="1"/>
</dbReference>
<keyword evidence="3" id="KW-0479">Metal-binding</keyword>
<reference evidence="7 8" key="1">
    <citation type="submission" date="2021-06" db="EMBL/GenBank/DDBJ databases">
        <authorList>
            <person name="Lee D.H."/>
        </authorList>
    </citation>
    <scope>NUCLEOTIDE SEQUENCE [LARGE SCALE GENOMIC DNA]</scope>
    <source>
        <strain evidence="7 8">MMS21-HV4-11</strain>
    </source>
</reference>
<evidence type="ECO:0000256" key="1">
    <source>
        <dbReference type="ARBA" id="ARBA00001946"/>
    </source>
</evidence>
<gene>
    <name evidence="7" type="ORF">KQ910_09880</name>
</gene>
<keyword evidence="8" id="KW-1185">Reference proteome</keyword>
<dbReference type="PANTHER" id="PTHR43758">
    <property type="entry name" value="7,8-DIHYDRO-8-OXOGUANINE TRIPHOSPHATASE"/>
    <property type="match status" value="1"/>
</dbReference>
<protein>
    <submittedName>
        <fullName evidence="7">NUDIX hydrolase</fullName>
    </submittedName>
</protein>
<comment type="cofactor">
    <cofactor evidence="1">
        <name>Mg(2+)</name>
        <dbReference type="ChEBI" id="CHEBI:18420"/>
    </cofactor>
</comment>
<dbReference type="EMBL" id="JAHOPB010000001">
    <property type="protein sequence ID" value="MBU8874073.1"/>
    <property type="molecule type" value="Genomic_DNA"/>
</dbReference>
<keyword evidence="4 7" id="KW-0378">Hydrolase</keyword>
<dbReference type="Pfam" id="PF00293">
    <property type="entry name" value="NUDIX"/>
    <property type="match status" value="1"/>
</dbReference>
<evidence type="ECO:0000256" key="2">
    <source>
        <dbReference type="ARBA" id="ARBA00005582"/>
    </source>
</evidence>
<evidence type="ECO:0000256" key="5">
    <source>
        <dbReference type="ARBA" id="ARBA00022842"/>
    </source>
</evidence>
<comment type="similarity">
    <text evidence="2">Belongs to the Nudix hydrolase family.</text>
</comment>
<name>A0ABS6IHL0_9HYPH</name>
<evidence type="ECO:0000313" key="8">
    <source>
        <dbReference type="Proteomes" id="UP000727907"/>
    </source>
</evidence>
<dbReference type="GO" id="GO:0016787">
    <property type="term" value="F:hydrolase activity"/>
    <property type="evidence" value="ECO:0007669"/>
    <property type="project" value="UniProtKB-KW"/>
</dbReference>
<keyword evidence="5" id="KW-0460">Magnesium</keyword>
<evidence type="ECO:0000259" key="6">
    <source>
        <dbReference type="PROSITE" id="PS51462"/>
    </source>
</evidence>
<feature type="domain" description="Nudix hydrolase" evidence="6">
    <location>
        <begin position="45"/>
        <end position="180"/>
    </location>
</feature>
<dbReference type="InterPro" id="IPR000086">
    <property type="entry name" value="NUDIX_hydrolase_dom"/>
</dbReference>
<dbReference type="PANTHER" id="PTHR43758:SF8">
    <property type="entry name" value="8-OXO-DGTP DIPHOSPHATASE YTKD-RELATED"/>
    <property type="match status" value="1"/>
</dbReference>
<dbReference type="InterPro" id="IPR020084">
    <property type="entry name" value="NUDIX_hydrolase_CS"/>
</dbReference>
<evidence type="ECO:0000256" key="3">
    <source>
        <dbReference type="ARBA" id="ARBA00022723"/>
    </source>
</evidence>
<dbReference type="Proteomes" id="UP000727907">
    <property type="component" value="Unassembled WGS sequence"/>
</dbReference>
<evidence type="ECO:0000256" key="4">
    <source>
        <dbReference type="ARBA" id="ARBA00022801"/>
    </source>
</evidence>
<accession>A0ABS6IHL0</accession>
<organism evidence="7 8">
    <name type="scientific">Reyranella humidisoli</name>
    <dbReference type="NCBI Taxonomy" id="2849149"/>
    <lineage>
        <taxon>Bacteria</taxon>
        <taxon>Pseudomonadati</taxon>
        <taxon>Pseudomonadota</taxon>
        <taxon>Alphaproteobacteria</taxon>
        <taxon>Hyphomicrobiales</taxon>
        <taxon>Reyranellaceae</taxon>
        <taxon>Reyranella</taxon>
    </lineage>
</organism>
<proteinExistence type="inferred from homology"/>